<accession>A0A067NMI7</accession>
<organism evidence="2 3">
    <name type="scientific">Pleurotus ostreatus (strain PC15)</name>
    <name type="common">Oyster mushroom</name>
    <dbReference type="NCBI Taxonomy" id="1137138"/>
    <lineage>
        <taxon>Eukaryota</taxon>
        <taxon>Fungi</taxon>
        <taxon>Dikarya</taxon>
        <taxon>Basidiomycota</taxon>
        <taxon>Agaricomycotina</taxon>
        <taxon>Agaricomycetes</taxon>
        <taxon>Agaricomycetidae</taxon>
        <taxon>Agaricales</taxon>
        <taxon>Pleurotineae</taxon>
        <taxon>Pleurotaceae</taxon>
        <taxon>Pleurotus</taxon>
    </lineage>
</organism>
<dbReference type="SUPFAM" id="SSF53474">
    <property type="entry name" value="alpha/beta-Hydrolases"/>
    <property type="match status" value="1"/>
</dbReference>
<reference evidence="3" key="1">
    <citation type="journal article" date="2014" name="Proc. Natl. Acad. Sci. U.S.A.">
        <title>Extensive sampling of basidiomycete genomes demonstrates inadequacy of the white-rot/brown-rot paradigm for wood decay fungi.</title>
        <authorList>
            <person name="Riley R."/>
            <person name="Salamov A.A."/>
            <person name="Brown D.W."/>
            <person name="Nagy L.G."/>
            <person name="Floudas D."/>
            <person name="Held B.W."/>
            <person name="Levasseur A."/>
            <person name="Lombard V."/>
            <person name="Morin E."/>
            <person name="Otillar R."/>
            <person name="Lindquist E.A."/>
            <person name="Sun H."/>
            <person name="LaButti K.M."/>
            <person name="Schmutz J."/>
            <person name="Jabbour D."/>
            <person name="Luo H."/>
            <person name="Baker S.E."/>
            <person name="Pisabarro A.G."/>
            <person name="Walton J.D."/>
            <person name="Blanchette R.A."/>
            <person name="Henrissat B."/>
            <person name="Martin F."/>
            <person name="Cullen D."/>
            <person name="Hibbett D.S."/>
            <person name="Grigoriev I.V."/>
        </authorList>
    </citation>
    <scope>NUCLEOTIDE SEQUENCE [LARGE SCALE GENOMIC DNA]</scope>
    <source>
        <strain evidence="3">PC15</strain>
    </source>
</reference>
<evidence type="ECO:0000313" key="2">
    <source>
        <dbReference type="EMBL" id="KDQ29288.1"/>
    </source>
</evidence>
<evidence type="ECO:0000313" key="3">
    <source>
        <dbReference type="Proteomes" id="UP000027073"/>
    </source>
</evidence>
<dbReference type="AlphaFoldDB" id="A0A067NMI7"/>
<dbReference type="EMBL" id="KL198007">
    <property type="protein sequence ID" value="KDQ29288.1"/>
    <property type="molecule type" value="Genomic_DNA"/>
</dbReference>
<dbReference type="Pfam" id="PF12697">
    <property type="entry name" value="Abhydrolase_6"/>
    <property type="match status" value="1"/>
</dbReference>
<dbReference type="InterPro" id="IPR000073">
    <property type="entry name" value="AB_hydrolase_1"/>
</dbReference>
<dbReference type="PANTHER" id="PTHR43194">
    <property type="entry name" value="HYDROLASE ALPHA/BETA FOLD FAMILY"/>
    <property type="match status" value="1"/>
</dbReference>
<dbReference type="InterPro" id="IPR029058">
    <property type="entry name" value="AB_hydrolase_fold"/>
</dbReference>
<name>A0A067NMI7_PLEO1</name>
<dbReference type="InParanoid" id="A0A067NMI7"/>
<dbReference type="Proteomes" id="UP000027073">
    <property type="component" value="Unassembled WGS sequence"/>
</dbReference>
<feature type="domain" description="AB hydrolase-1" evidence="1">
    <location>
        <begin position="101"/>
        <end position="384"/>
    </location>
</feature>
<dbReference type="PANTHER" id="PTHR43194:SF4">
    <property type="entry name" value="AB HYDROLASE-1 DOMAIN-CONTAINING PROTEIN"/>
    <property type="match status" value="1"/>
</dbReference>
<dbReference type="OrthoDB" id="9978720at2759"/>
<evidence type="ECO:0000259" key="1">
    <source>
        <dbReference type="Pfam" id="PF12697"/>
    </source>
</evidence>
<gene>
    <name evidence="2" type="ORF">PLEOSDRAFT_1076067</name>
</gene>
<dbReference type="CDD" id="cd12809">
    <property type="entry name" value="Esterase_713_like-2"/>
    <property type="match status" value="1"/>
</dbReference>
<protein>
    <recommendedName>
        <fullName evidence="1">AB hydrolase-1 domain-containing protein</fullName>
    </recommendedName>
</protein>
<dbReference type="STRING" id="1137138.A0A067NMI7"/>
<dbReference type="VEuPathDB" id="FungiDB:PLEOSDRAFT_1076067"/>
<dbReference type="Gene3D" id="3.40.50.1820">
    <property type="entry name" value="alpha/beta hydrolase"/>
    <property type="match status" value="1"/>
</dbReference>
<proteinExistence type="predicted"/>
<sequence length="400" mass="43911">MNIFYHCSGSSAARTTKGRDVIKGRLVTIDPSQPVVYLGSQNVFGGEVMVGNGMASHDQKYILCYFYIGGELNQLGNVTTESGQLYVERLTPARVTQPLPILFIHGRGMTGTNFLNTPDGRLGWADHFMSRGFQVYIVDQTERGRSSWINGIDGVQDAPDTFTIESRFTATQRFNIWPQASLHTQWPGNGSVGDPTFDNFFASVMPSLVSEAESSERMRAAGSQLLDDIGPVILLTHSQAGQYGWILGDARPSQVKAIVALEPIGPPFQNAIFTLDPARPFGVTEIPLTFSPPISSASDLRPVVVETEANFTCFEQARPARKLSNLAKVPVLVITSQSSYHAVYDECSVHFLQQAGVHVRHVPLESVGIMGNGHMMFLEKNNLQIADKVILNWIQHSVSV</sequence>
<dbReference type="HOGENOM" id="CLU_038297_1_0_1"/>
<dbReference type="InterPro" id="IPR050228">
    <property type="entry name" value="Carboxylesterase_BioH"/>
</dbReference>